<protein>
    <submittedName>
        <fullName evidence="2">DUF218 domain-containing protein</fullName>
    </submittedName>
</protein>
<organism evidence="2 3">
    <name type="scientific">Gracilibacillus ureilyticus</name>
    <dbReference type="NCBI Taxonomy" id="531814"/>
    <lineage>
        <taxon>Bacteria</taxon>
        <taxon>Bacillati</taxon>
        <taxon>Bacillota</taxon>
        <taxon>Bacilli</taxon>
        <taxon>Bacillales</taxon>
        <taxon>Bacillaceae</taxon>
        <taxon>Gracilibacillus</taxon>
    </lineage>
</organism>
<dbReference type="CDD" id="cd06259">
    <property type="entry name" value="YdcF-like"/>
    <property type="match status" value="1"/>
</dbReference>
<dbReference type="STRING" id="531814.SAMN04487944_109146"/>
<reference evidence="2 3" key="1">
    <citation type="submission" date="2016-10" db="EMBL/GenBank/DDBJ databases">
        <authorList>
            <person name="de Groot N.N."/>
        </authorList>
    </citation>
    <scope>NUCLEOTIDE SEQUENCE [LARGE SCALE GENOMIC DNA]</scope>
    <source>
        <strain evidence="2 3">CGMCC 1.7727</strain>
    </source>
</reference>
<evidence type="ECO:0000259" key="1">
    <source>
        <dbReference type="Pfam" id="PF02698"/>
    </source>
</evidence>
<accession>A0A1H9RSD1</accession>
<dbReference type="OrthoDB" id="9782395at2"/>
<dbReference type="EMBL" id="FOGL01000009">
    <property type="protein sequence ID" value="SER75851.1"/>
    <property type="molecule type" value="Genomic_DNA"/>
</dbReference>
<dbReference type="GO" id="GO:0005886">
    <property type="term" value="C:plasma membrane"/>
    <property type="evidence" value="ECO:0007669"/>
    <property type="project" value="TreeGrafter"/>
</dbReference>
<dbReference type="InterPro" id="IPR014729">
    <property type="entry name" value="Rossmann-like_a/b/a_fold"/>
</dbReference>
<evidence type="ECO:0000313" key="3">
    <source>
        <dbReference type="Proteomes" id="UP000199687"/>
    </source>
</evidence>
<keyword evidence="3" id="KW-1185">Reference proteome</keyword>
<evidence type="ECO:0000313" key="2">
    <source>
        <dbReference type="EMBL" id="SER75851.1"/>
    </source>
</evidence>
<dbReference type="InterPro" id="IPR003848">
    <property type="entry name" value="DUF218"/>
</dbReference>
<proteinExistence type="predicted"/>
<dbReference type="PANTHER" id="PTHR30336">
    <property type="entry name" value="INNER MEMBRANE PROTEIN, PROBABLE PERMEASE"/>
    <property type="match status" value="1"/>
</dbReference>
<gene>
    <name evidence="2" type="ORF">SAMN04487944_109146</name>
</gene>
<dbReference type="PANTHER" id="PTHR30336:SF20">
    <property type="entry name" value="DUF218 DOMAIN-CONTAINING PROTEIN"/>
    <property type="match status" value="1"/>
</dbReference>
<sequence length="200" mass="22886">MLISQLDSSNLTDEQITKLLYGDIEDDGRDGDCIFVVGSSKAVEYRLPKTVELYQSKRAQKILCSGGGRWPGSNYTEAEQLRQAAVHMGVPNEDILIEDISLHTKENVIASLLVLDRNFLLHKVKRLLVVTNAFHMRRLSLTLQTYMPDWIEFTLCPVNDRNTRKDNWFASEVGRERAMKEAKKIIDYVKLGVLKDMEIL</sequence>
<dbReference type="Gene3D" id="3.40.50.620">
    <property type="entry name" value="HUPs"/>
    <property type="match status" value="1"/>
</dbReference>
<dbReference type="Pfam" id="PF02698">
    <property type="entry name" value="DUF218"/>
    <property type="match status" value="1"/>
</dbReference>
<dbReference type="InterPro" id="IPR051599">
    <property type="entry name" value="Cell_Envelope_Assoc"/>
</dbReference>
<feature type="domain" description="DUF218" evidence="1">
    <location>
        <begin position="32"/>
        <end position="165"/>
    </location>
</feature>
<dbReference type="AlphaFoldDB" id="A0A1H9RSD1"/>
<dbReference type="RefSeq" id="WP_089740815.1">
    <property type="nucleotide sequence ID" value="NZ_FOGL01000009.1"/>
</dbReference>
<dbReference type="Proteomes" id="UP000199687">
    <property type="component" value="Unassembled WGS sequence"/>
</dbReference>
<name>A0A1H9RSD1_9BACI</name>